<dbReference type="OrthoDB" id="9814826at2"/>
<evidence type="ECO:0000259" key="2">
    <source>
        <dbReference type="PROSITE" id="PS51384"/>
    </source>
</evidence>
<dbReference type="PANTHER" id="PTHR30157">
    <property type="entry name" value="FERRIC REDUCTASE, NADPH-DEPENDENT"/>
    <property type="match status" value="1"/>
</dbReference>
<dbReference type="InterPro" id="IPR017927">
    <property type="entry name" value="FAD-bd_FR_type"/>
</dbReference>
<organism evidence="3 4">
    <name type="scientific">Pseudooceanicola marinus</name>
    <dbReference type="NCBI Taxonomy" id="396013"/>
    <lineage>
        <taxon>Bacteria</taxon>
        <taxon>Pseudomonadati</taxon>
        <taxon>Pseudomonadota</taxon>
        <taxon>Alphaproteobacteria</taxon>
        <taxon>Rhodobacterales</taxon>
        <taxon>Paracoccaceae</taxon>
        <taxon>Pseudooceanicola</taxon>
    </lineage>
</organism>
<dbReference type="InterPro" id="IPR007037">
    <property type="entry name" value="SIP_rossman_dom"/>
</dbReference>
<dbReference type="GO" id="GO:0016491">
    <property type="term" value="F:oxidoreductase activity"/>
    <property type="evidence" value="ECO:0007669"/>
    <property type="project" value="InterPro"/>
</dbReference>
<dbReference type="AlphaFoldDB" id="A0A1X6YKC8"/>
<accession>A0A1X6YKC8</accession>
<dbReference type="Gene3D" id="3.40.50.80">
    <property type="entry name" value="Nucleotide-binding domain of ferredoxin-NADP reductase (FNR) module"/>
    <property type="match status" value="1"/>
</dbReference>
<dbReference type="Pfam" id="PF04954">
    <property type="entry name" value="SIP"/>
    <property type="match status" value="1"/>
</dbReference>
<evidence type="ECO:0000313" key="3">
    <source>
        <dbReference type="EMBL" id="SLN23407.1"/>
    </source>
</evidence>
<dbReference type="PROSITE" id="PS51384">
    <property type="entry name" value="FAD_FR"/>
    <property type="match status" value="1"/>
</dbReference>
<dbReference type="InterPro" id="IPR039374">
    <property type="entry name" value="SIP_fam"/>
</dbReference>
<name>A0A1X6YKC8_9RHOB</name>
<dbReference type="InterPro" id="IPR013113">
    <property type="entry name" value="SIP_FAD-bd"/>
</dbReference>
<evidence type="ECO:0000256" key="1">
    <source>
        <dbReference type="ARBA" id="ARBA00035644"/>
    </source>
</evidence>
<reference evidence="3 4" key="1">
    <citation type="submission" date="2017-03" db="EMBL/GenBank/DDBJ databases">
        <authorList>
            <person name="Afonso C.L."/>
            <person name="Miller P.J."/>
            <person name="Scott M.A."/>
            <person name="Spackman E."/>
            <person name="Goraichik I."/>
            <person name="Dimitrov K.M."/>
            <person name="Suarez D.L."/>
            <person name="Swayne D.E."/>
        </authorList>
    </citation>
    <scope>NUCLEOTIDE SEQUENCE [LARGE SCALE GENOMIC DNA]</scope>
    <source>
        <strain evidence="3 4">CECT 7751</strain>
    </source>
</reference>
<dbReference type="CDD" id="cd06193">
    <property type="entry name" value="siderophore_interacting"/>
    <property type="match status" value="1"/>
</dbReference>
<dbReference type="RefSeq" id="WP_085886675.1">
    <property type="nucleotide sequence ID" value="NZ_FWFN01000002.1"/>
</dbReference>
<dbReference type="PANTHER" id="PTHR30157:SF0">
    <property type="entry name" value="NADPH-DEPENDENT FERRIC-CHELATE REDUCTASE"/>
    <property type="match status" value="1"/>
</dbReference>
<evidence type="ECO:0000313" key="4">
    <source>
        <dbReference type="Proteomes" id="UP000193963"/>
    </source>
</evidence>
<dbReference type="Proteomes" id="UP000193963">
    <property type="component" value="Unassembled WGS sequence"/>
</dbReference>
<dbReference type="InterPro" id="IPR039261">
    <property type="entry name" value="FNR_nucleotide-bd"/>
</dbReference>
<proteinExistence type="inferred from homology"/>
<dbReference type="Gene3D" id="2.40.30.10">
    <property type="entry name" value="Translation factors"/>
    <property type="match status" value="1"/>
</dbReference>
<feature type="domain" description="FAD-binding FR-type" evidence="2">
    <location>
        <begin position="25"/>
        <end position="131"/>
    </location>
</feature>
<protein>
    <submittedName>
        <fullName evidence="3">Vibriobactin utilization protein ViuB</fullName>
    </submittedName>
</protein>
<gene>
    <name evidence="3" type="primary">viuB_1</name>
    <name evidence="3" type="ORF">PSM7751_00753</name>
</gene>
<sequence>MPDLRNEVVEDRTNALAGKDHMGDMTRVQLTVLKIDHPFPTIARLTVRIHTEDPAAWSVPNVAVRLEVAEIEGHRPISRIYTIRRFDPETCEAEIDFVLHEGDSPAMLWLRAARPGTTALMIGPRPHFSPAFEAGKRIAILADETAIPAVLSILDAWPEGETAEAWIETADRAAFDELPRPRGVTLHHLPRAAQAPAGTTGALAAAARAAITDGNWTVWAAGERRDMREIRAVCAEHGIGREGQQIMGYWKLGMSSSEIDRHRLATYEALKARGVGLDNLSDADLDI</sequence>
<dbReference type="EMBL" id="FWFN01000002">
    <property type="protein sequence ID" value="SLN23407.1"/>
    <property type="molecule type" value="Genomic_DNA"/>
</dbReference>
<dbReference type="Pfam" id="PF08021">
    <property type="entry name" value="FAD_binding_9"/>
    <property type="match status" value="1"/>
</dbReference>
<comment type="similarity">
    <text evidence="1">Belongs to the SIP oxidoreductase family.</text>
</comment>
<keyword evidence="4" id="KW-1185">Reference proteome</keyword>